<evidence type="ECO:0000313" key="5">
    <source>
        <dbReference type="Proteomes" id="UP000015354"/>
    </source>
</evidence>
<dbReference type="InterPro" id="IPR010448">
    <property type="entry name" value="Torsin"/>
</dbReference>
<organism evidence="4 5">
    <name type="scientific">Strigomonas culicis</name>
    <dbReference type="NCBI Taxonomy" id="28005"/>
    <lineage>
        <taxon>Eukaryota</taxon>
        <taxon>Discoba</taxon>
        <taxon>Euglenozoa</taxon>
        <taxon>Kinetoplastea</taxon>
        <taxon>Metakinetoplastina</taxon>
        <taxon>Trypanosomatida</taxon>
        <taxon>Trypanosomatidae</taxon>
        <taxon>Strigomonadinae</taxon>
        <taxon>Strigomonas</taxon>
    </lineage>
</organism>
<keyword evidence="2" id="KW-0732">Signal</keyword>
<dbReference type="Gene3D" id="3.40.50.300">
    <property type="entry name" value="P-loop containing nucleotide triphosphate hydrolases"/>
    <property type="match status" value="1"/>
</dbReference>
<dbReference type="OrthoDB" id="19623at2759"/>
<dbReference type="GO" id="GO:0005524">
    <property type="term" value="F:ATP binding"/>
    <property type="evidence" value="ECO:0007669"/>
    <property type="project" value="InterPro"/>
</dbReference>
<comment type="caution">
    <text evidence="4">The sequence shown here is derived from an EMBL/GenBank/DDBJ whole genome shotgun (WGS) entry which is preliminary data.</text>
</comment>
<dbReference type="SMART" id="SM00382">
    <property type="entry name" value="AAA"/>
    <property type="match status" value="1"/>
</dbReference>
<protein>
    <recommendedName>
        <fullName evidence="3">AAA+ ATPase domain-containing protein</fullName>
    </recommendedName>
</protein>
<dbReference type="PANTHER" id="PTHR10760">
    <property type="entry name" value="TORSIN"/>
    <property type="match status" value="1"/>
</dbReference>
<dbReference type="Proteomes" id="UP000015354">
    <property type="component" value="Unassembled WGS sequence"/>
</dbReference>
<reference evidence="4 5" key="1">
    <citation type="journal article" date="2013" name="PLoS ONE">
        <title>Predicting the Proteins of Angomonas deanei, Strigomonas culicis and Their Respective Endosymbionts Reveals New Aspects of the Trypanosomatidae Family.</title>
        <authorList>
            <person name="Motta M.C."/>
            <person name="Martins A.C."/>
            <person name="de Souza S.S."/>
            <person name="Catta-Preta C.M."/>
            <person name="Silva R."/>
            <person name="Klein C.C."/>
            <person name="de Almeida L.G."/>
            <person name="de Lima Cunha O."/>
            <person name="Ciapina L.P."/>
            <person name="Brocchi M."/>
            <person name="Colabardini A.C."/>
            <person name="de Araujo Lima B."/>
            <person name="Machado C.R."/>
            <person name="de Almeida Soares C.M."/>
            <person name="Probst C.M."/>
            <person name="de Menezes C.B."/>
            <person name="Thompson C.E."/>
            <person name="Bartholomeu D.C."/>
            <person name="Gradia D.F."/>
            <person name="Pavoni D.P."/>
            <person name="Grisard E.C."/>
            <person name="Fantinatti-Garboggini F."/>
            <person name="Marchini F.K."/>
            <person name="Rodrigues-Luiz G.F."/>
            <person name="Wagner G."/>
            <person name="Goldman G.H."/>
            <person name="Fietto J.L."/>
            <person name="Elias M.C."/>
            <person name="Goldman M.H."/>
            <person name="Sagot M.F."/>
            <person name="Pereira M."/>
            <person name="Stoco P.H."/>
            <person name="de Mendonca-Neto R.P."/>
            <person name="Teixeira S.M."/>
            <person name="Maciel T.E."/>
            <person name="de Oliveira Mendes T.A."/>
            <person name="Urmenyi T.P."/>
            <person name="de Souza W."/>
            <person name="Schenkman S."/>
            <person name="de Vasconcelos A.T."/>
        </authorList>
    </citation>
    <scope>NUCLEOTIDE SEQUENCE [LARGE SCALE GENOMIC DNA]</scope>
</reference>
<dbReference type="AlphaFoldDB" id="S9VXS8"/>
<dbReference type="PANTHER" id="PTHR10760:SF16">
    <property type="entry name" value="AAA+ ATPASE DOMAIN-CONTAINING PROTEIN"/>
    <property type="match status" value="1"/>
</dbReference>
<keyword evidence="5" id="KW-1185">Reference proteome</keyword>
<dbReference type="InterPro" id="IPR003593">
    <property type="entry name" value="AAA+_ATPase"/>
</dbReference>
<feature type="signal peptide" evidence="2">
    <location>
        <begin position="1"/>
        <end position="24"/>
    </location>
</feature>
<dbReference type="EMBL" id="ATMH01005125">
    <property type="protein sequence ID" value="EPY28450.1"/>
    <property type="molecule type" value="Genomic_DNA"/>
</dbReference>
<comment type="similarity">
    <text evidence="1">Belongs to the ClpA/ClpB family. Torsin subfamily.</text>
</comment>
<evidence type="ECO:0000313" key="4">
    <source>
        <dbReference type="EMBL" id="EPY28450.1"/>
    </source>
</evidence>
<gene>
    <name evidence="4" type="ORF">STCU_05125</name>
</gene>
<feature type="domain" description="AAA+ ATPase" evidence="3">
    <location>
        <begin position="150"/>
        <end position="314"/>
    </location>
</feature>
<evidence type="ECO:0000256" key="1">
    <source>
        <dbReference type="ARBA" id="ARBA00006235"/>
    </source>
</evidence>
<evidence type="ECO:0000256" key="2">
    <source>
        <dbReference type="SAM" id="SignalP"/>
    </source>
</evidence>
<accession>S9VXS8</accession>
<dbReference type="SUPFAM" id="SSF52540">
    <property type="entry name" value="P-loop containing nucleoside triphosphate hydrolases"/>
    <property type="match status" value="1"/>
</dbReference>
<proteinExistence type="inferred from homology"/>
<dbReference type="InterPro" id="IPR027417">
    <property type="entry name" value="P-loop_NTPase"/>
</dbReference>
<dbReference type="GO" id="GO:0005737">
    <property type="term" value="C:cytoplasm"/>
    <property type="evidence" value="ECO:0007669"/>
    <property type="project" value="UniProtKB-ARBA"/>
</dbReference>
<name>S9VXS8_9TRYP</name>
<evidence type="ECO:0000259" key="3">
    <source>
        <dbReference type="SMART" id="SM00382"/>
    </source>
</evidence>
<sequence>MPRRPRVTHCGFALVLVLCMGVLAVAISLTAAAAAEDTSEHVPHYGGGARRSLCPAGPICSRAHTPFALKFKYCNKVTSFFTSFFGGGGGGGKIDFRHFPLQLPFATDTAMRQLAKAGLEHLLLMRLIGQDHLQQELLDVLFKKLYFPATPLVLHLAGDNGVGKSYTAKLISLALSLRCGADGDGGCEAGDALLTISGTAYDNEPVALARARIVEQVTDFSTRHPHGVVLLDDVTAMDPELVRSLAPLLGRAAYFSDQLFENATAPDSAAEPRLLRRLGPSLRHLLVIVTTDFGKQGRTVGLTTSEIRAMVLEEFSALYGSLLPAYTRTFIYVPFTEQTAVEVVLATIDYLPCQLLLASGGAAALRASEIDADAAAFLVHKYREVWQGRENGHALRRALEDEVLTPLLLAMEELQQQPARHGRGQRRAAAASTLWDPAAATDVRFFLDAAQWRIHFSLLQYGEVVYTAGEPSGAWGEVEGDL</sequence>
<feature type="chain" id="PRO_5004572221" description="AAA+ ATPase domain-containing protein" evidence="2">
    <location>
        <begin position="25"/>
        <end position="482"/>
    </location>
</feature>
<dbReference type="GO" id="GO:0016887">
    <property type="term" value="F:ATP hydrolysis activity"/>
    <property type="evidence" value="ECO:0007669"/>
    <property type="project" value="InterPro"/>
</dbReference>